<dbReference type="InterPro" id="IPR057754">
    <property type="entry name" value="PI4-kinase_beta/PIK1_cat"/>
</dbReference>
<dbReference type="InterPro" id="IPR036940">
    <property type="entry name" value="PI3/4_kinase_cat_sf"/>
</dbReference>
<dbReference type="PROSITE" id="PS50003">
    <property type="entry name" value="PH_DOMAIN"/>
    <property type="match status" value="1"/>
</dbReference>
<dbReference type="SUPFAM" id="SSF50729">
    <property type="entry name" value="PH domain-like"/>
    <property type="match status" value="1"/>
</dbReference>
<dbReference type="InterPro" id="IPR015433">
    <property type="entry name" value="PI3/4_kinase"/>
</dbReference>
<dbReference type="Proteomes" id="UP000794436">
    <property type="component" value="Unassembled WGS sequence"/>
</dbReference>
<dbReference type="SMART" id="SM00233">
    <property type="entry name" value="PH"/>
    <property type="match status" value="1"/>
</dbReference>
<comment type="caution">
    <text evidence="8">The sequence shown here is derived from an EMBL/GenBank/DDBJ whole genome shotgun (WGS) entry which is preliminary data.</text>
</comment>
<dbReference type="GO" id="GO:0046854">
    <property type="term" value="P:phosphatidylinositol phosphate biosynthetic process"/>
    <property type="evidence" value="ECO:0007669"/>
    <property type="project" value="InterPro"/>
</dbReference>
<feature type="compositionally biased region" description="Acidic residues" evidence="5">
    <location>
        <begin position="156"/>
        <end position="168"/>
    </location>
</feature>
<evidence type="ECO:0000256" key="2">
    <source>
        <dbReference type="ARBA" id="ARBA00012169"/>
    </source>
</evidence>
<dbReference type="Gene3D" id="1.10.510.10">
    <property type="entry name" value="Transferase(Phosphotransferase) domain 1"/>
    <property type="match status" value="1"/>
</dbReference>
<feature type="domain" description="PI3K/PI4K catalytic" evidence="7">
    <location>
        <begin position="1039"/>
        <end position="1321"/>
    </location>
</feature>
<keyword evidence="9" id="KW-1185">Reference proteome</keyword>
<keyword evidence="4" id="KW-0418">Kinase</keyword>
<dbReference type="EMBL" id="SPLM01000149">
    <property type="protein sequence ID" value="TMW55171.1"/>
    <property type="molecule type" value="Genomic_DNA"/>
</dbReference>
<dbReference type="PANTHER" id="PTHR10048:SF22">
    <property type="entry name" value="PHOSPHATIDYLINOSITOL 4-KINASE BETA"/>
    <property type="match status" value="1"/>
</dbReference>
<dbReference type="GO" id="GO:0048015">
    <property type="term" value="P:phosphatidylinositol-mediated signaling"/>
    <property type="evidence" value="ECO:0007669"/>
    <property type="project" value="TreeGrafter"/>
</dbReference>
<feature type="compositionally biased region" description="Polar residues" evidence="5">
    <location>
        <begin position="807"/>
        <end position="817"/>
    </location>
</feature>
<dbReference type="Pfam" id="PF00169">
    <property type="entry name" value="PH"/>
    <property type="match status" value="1"/>
</dbReference>
<dbReference type="GO" id="GO:0005737">
    <property type="term" value="C:cytoplasm"/>
    <property type="evidence" value="ECO:0007669"/>
    <property type="project" value="TreeGrafter"/>
</dbReference>
<evidence type="ECO:0000313" key="9">
    <source>
        <dbReference type="Proteomes" id="UP000794436"/>
    </source>
</evidence>
<dbReference type="InterPro" id="IPR001849">
    <property type="entry name" value="PH_domain"/>
</dbReference>
<dbReference type="Gene3D" id="1.10.1070.11">
    <property type="entry name" value="Phosphatidylinositol 3-/4-kinase, catalytic domain"/>
    <property type="match status" value="1"/>
</dbReference>
<evidence type="ECO:0000313" key="8">
    <source>
        <dbReference type="EMBL" id="TMW55171.1"/>
    </source>
</evidence>
<evidence type="ECO:0000259" key="7">
    <source>
        <dbReference type="PROSITE" id="PS50290"/>
    </source>
</evidence>
<comment type="catalytic activity">
    <reaction evidence="1">
        <text>a 1,2-diacyl-sn-glycero-3-phospho-(1D-myo-inositol) + ATP = a 1,2-diacyl-sn-glycero-3-phospho-(1D-myo-inositol 4-phosphate) + ADP + H(+)</text>
        <dbReference type="Rhea" id="RHEA:19877"/>
        <dbReference type="ChEBI" id="CHEBI:15378"/>
        <dbReference type="ChEBI" id="CHEBI:30616"/>
        <dbReference type="ChEBI" id="CHEBI:57880"/>
        <dbReference type="ChEBI" id="CHEBI:58178"/>
        <dbReference type="ChEBI" id="CHEBI:456216"/>
        <dbReference type="EC" id="2.7.1.67"/>
    </reaction>
</comment>
<dbReference type="Gene3D" id="2.30.29.30">
    <property type="entry name" value="Pleckstrin-homology domain (PH domain)/Phosphotyrosine-binding domain (PTB)"/>
    <property type="match status" value="1"/>
</dbReference>
<dbReference type="InterPro" id="IPR000403">
    <property type="entry name" value="PI3/4_kinase_cat_dom"/>
</dbReference>
<accession>A0A8K1FAL0</accession>
<sequence length="1337" mass="150407">MEEVFASLDTNMTLLERLDDSSQQDPTRIREPPEFLCALHQQYDSILHELDAFQVVGNQLLSDRVLHRQLCLKSSDHDDGEPSSISACPWRYQRENLIFLQRHERRHRPLAIKRQDRGTSESVVTRDTLASTFSPQLAGYQELQWYLASATLAANESDDNESDDEDDKADQKARSETEVVAVMSYRRRQAPSDAVTAVESLIAAHQELLLSPYFQQYLGCHEAAERDDPNEERTEQLYCFEFAPTLTLEQLLRIHGGFHEKSKAFRFFAREILLAIVDLQEQSTHTLHARLTPSNVLISYSGRRVLLGRLEFGESIDFFKTDITIVRCRRENERLADLALLLFALRYGLTLPLNLSAFRSQYLACHDPQFVFEFALARTSQPCSIHVGVGSTFTLLLQEDDQAEWELVSVERLELVAEDMASMMSAHVTPPPAPVAPASSSHVATATDGVGQASSSATATLDEIFLADGHVNMRLLMLSLWKYRKDEEFTRELCRRLGKLSLSTTTLDQAEFYLPQLAHMVIHLDKELPIEDMEQFVLLLSQSSVHFALQLFWIVYAALDEHRPKLNGNPRTFSRCTKLLLVLEQCLVYGSPVAREANELLLRNNISKAEMEQIMLADRRFFAAQSAMDKGDVALDASVAANTGGPAEGWLYKKGGGTSKMGRRNWKLRWCRIERRMLLVFSRPTDTFPRTAVALDRAELHVVQNPKHPFYFELEHEFSETKMKFAAQSQEDLVNWIQRLHRAACAPEPPVAASPRSTSPTKTIARMSWAMRSLVLDSANAPVDGETSPDNSPMKADAIAAATTTTSVGSPSKSASALVSPPQSPKCRNLSSPFGTSDAWSESLRRARTVSSVSAVSGHSTSSERSMAVSDSDFEFQPSLPYDQQRRYEFFTGMITFVKAITDISEALRRVEPPKRKASLRPHLELLHIPQNAYIPLCKSTDPYCRVVSIFASEGRVFSTHERAPCLLYFDTEENEQGRDVSHALFDLFFSGEDSDSAANDPVPTQSKVPVNTNAIPSDASPFLRSLLSSSERNKRLEKTFGELSYSTSARLREFSLSPHPNRWRLCSLIAKSHDDLRQEVLVMQLISFFDHIFRLEQLPLRLRPYRILSTGASTGLLEVVRDAISLDGIKKTPDFKNLRHLFEDLYGGTVDGEEAGAGDELLRQAELNFIYSLAAYSIVCYILSIKDRHNGNILLDVEGHLVHIDFGFFLGRAPGGSFSFETAPFKLTTEMVDVLGGRQSTQFKYFSGLCVKGALAARKHAETIYSLVEVMSFHSKLPCFLTNTAAALAALRERLFLNMPEERVEPTILSMIERAYDHFGTNKYDQFQVYTNGIAK</sequence>
<dbReference type="GO" id="GO:0004430">
    <property type="term" value="F:1-phosphatidylinositol 4-kinase activity"/>
    <property type="evidence" value="ECO:0007669"/>
    <property type="project" value="UniProtKB-EC"/>
</dbReference>
<evidence type="ECO:0000256" key="5">
    <source>
        <dbReference type="SAM" id="MobiDB-lite"/>
    </source>
</evidence>
<protein>
    <recommendedName>
        <fullName evidence="2">1-phosphatidylinositol 4-kinase</fullName>
        <ecNumber evidence="2">2.7.1.67</ecNumber>
    </recommendedName>
</protein>
<dbReference type="PROSITE" id="PS00916">
    <property type="entry name" value="PI3_4_KINASE_2"/>
    <property type="match status" value="1"/>
</dbReference>
<dbReference type="SUPFAM" id="SSF56112">
    <property type="entry name" value="Protein kinase-like (PK-like)"/>
    <property type="match status" value="2"/>
</dbReference>
<dbReference type="InterPro" id="IPR018936">
    <property type="entry name" value="PI3/4_kinase_CS"/>
</dbReference>
<dbReference type="EC" id="2.7.1.67" evidence="2"/>
<name>A0A8K1FAL0_PYTOL</name>
<evidence type="ECO:0000256" key="1">
    <source>
        <dbReference type="ARBA" id="ARBA00001686"/>
    </source>
</evidence>
<proteinExistence type="predicted"/>
<evidence type="ECO:0000259" key="6">
    <source>
        <dbReference type="PROSITE" id="PS50003"/>
    </source>
</evidence>
<dbReference type="SMART" id="SM00146">
    <property type="entry name" value="PI3Kc"/>
    <property type="match status" value="1"/>
</dbReference>
<evidence type="ECO:0000256" key="4">
    <source>
        <dbReference type="ARBA" id="ARBA00022777"/>
    </source>
</evidence>
<feature type="region of interest" description="Disordered" evidence="5">
    <location>
        <begin position="804"/>
        <end position="833"/>
    </location>
</feature>
<dbReference type="PROSITE" id="PS00915">
    <property type="entry name" value="PI3_4_KINASE_1"/>
    <property type="match status" value="1"/>
</dbReference>
<dbReference type="PANTHER" id="PTHR10048">
    <property type="entry name" value="PHOSPHATIDYLINOSITOL KINASE"/>
    <property type="match status" value="1"/>
</dbReference>
<dbReference type="FunFam" id="1.10.1070.11:FF:000016">
    <property type="entry name" value="PIK1p Phosphatidylinositol 4-kinase"/>
    <property type="match status" value="1"/>
</dbReference>
<reference evidence="8" key="1">
    <citation type="submission" date="2019-03" db="EMBL/GenBank/DDBJ databases">
        <title>Long read genome sequence of the mycoparasitic Pythium oligandrum ATCC 38472 isolated from sugarbeet rhizosphere.</title>
        <authorList>
            <person name="Gaulin E."/>
        </authorList>
    </citation>
    <scope>NUCLEOTIDE SEQUENCE</scope>
    <source>
        <strain evidence="8">ATCC 38472_TT</strain>
    </source>
</reference>
<dbReference type="CDD" id="cd00821">
    <property type="entry name" value="PH"/>
    <property type="match status" value="1"/>
</dbReference>
<organism evidence="8 9">
    <name type="scientific">Pythium oligandrum</name>
    <name type="common">Mycoparasitic fungus</name>
    <dbReference type="NCBI Taxonomy" id="41045"/>
    <lineage>
        <taxon>Eukaryota</taxon>
        <taxon>Sar</taxon>
        <taxon>Stramenopiles</taxon>
        <taxon>Oomycota</taxon>
        <taxon>Peronosporomycetes</taxon>
        <taxon>Pythiales</taxon>
        <taxon>Pythiaceae</taxon>
        <taxon>Pythium</taxon>
    </lineage>
</organism>
<dbReference type="Gene3D" id="3.30.1010.10">
    <property type="entry name" value="Phosphatidylinositol 3-kinase Catalytic Subunit, Chain A, domain 4"/>
    <property type="match status" value="1"/>
</dbReference>
<dbReference type="GO" id="GO:0016020">
    <property type="term" value="C:membrane"/>
    <property type="evidence" value="ECO:0007669"/>
    <property type="project" value="TreeGrafter"/>
</dbReference>
<evidence type="ECO:0000256" key="3">
    <source>
        <dbReference type="ARBA" id="ARBA00022679"/>
    </source>
</evidence>
<dbReference type="PROSITE" id="PS50290">
    <property type="entry name" value="PI3_4_KINASE_3"/>
    <property type="match status" value="1"/>
</dbReference>
<dbReference type="InterPro" id="IPR011009">
    <property type="entry name" value="Kinase-like_dom_sf"/>
</dbReference>
<dbReference type="OrthoDB" id="10264149at2759"/>
<dbReference type="CDD" id="cd05168">
    <property type="entry name" value="PI4Kc_III_beta"/>
    <property type="match status" value="1"/>
</dbReference>
<dbReference type="Pfam" id="PF00454">
    <property type="entry name" value="PI3_PI4_kinase"/>
    <property type="match status" value="2"/>
</dbReference>
<gene>
    <name evidence="8" type="ORF">Poli38472_013933</name>
</gene>
<feature type="domain" description="PH" evidence="6">
    <location>
        <begin position="644"/>
        <end position="745"/>
    </location>
</feature>
<keyword evidence="3" id="KW-0808">Transferase</keyword>
<dbReference type="InterPro" id="IPR011993">
    <property type="entry name" value="PH-like_dom_sf"/>
</dbReference>
<feature type="region of interest" description="Disordered" evidence="5">
    <location>
        <begin position="154"/>
        <end position="176"/>
    </location>
</feature>